<evidence type="ECO:0000313" key="8">
    <source>
        <dbReference type="Proteomes" id="UP001458880"/>
    </source>
</evidence>
<dbReference type="Gene3D" id="1.20.5.170">
    <property type="match status" value="1"/>
</dbReference>
<evidence type="ECO:0000256" key="2">
    <source>
        <dbReference type="ARBA" id="ARBA00023015"/>
    </source>
</evidence>
<reference evidence="7 8" key="1">
    <citation type="journal article" date="2024" name="BMC Genomics">
        <title>De novo assembly and annotation of Popillia japonica's genome with initial clues to its potential as an invasive pest.</title>
        <authorList>
            <person name="Cucini C."/>
            <person name="Boschi S."/>
            <person name="Funari R."/>
            <person name="Cardaioli E."/>
            <person name="Iannotti N."/>
            <person name="Marturano G."/>
            <person name="Paoli F."/>
            <person name="Bruttini M."/>
            <person name="Carapelli A."/>
            <person name="Frati F."/>
            <person name="Nardi F."/>
        </authorList>
    </citation>
    <scope>NUCLEOTIDE SEQUENCE [LARGE SCALE GENOMIC DNA]</scope>
    <source>
        <strain evidence="7">DMR45628</strain>
    </source>
</reference>
<dbReference type="FunFam" id="1.20.5.170:FF:000012">
    <property type="entry name" value="Putative transcription factor AP-1"/>
    <property type="match status" value="1"/>
</dbReference>
<dbReference type="AlphaFoldDB" id="A0AAW1L415"/>
<keyword evidence="4" id="KW-0804">Transcription</keyword>
<evidence type="ECO:0000256" key="4">
    <source>
        <dbReference type="ARBA" id="ARBA00023163"/>
    </source>
</evidence>
<evidence type="ECO:0000313" key="7">
    <source>
        <dbReference type="EMBL" id="KAK9729416.1"/>
    </source>
</evidence>
<dbReference type="InterPro" id="IPR046347">
    <property type="entry name" value="bZIP_sf"/>
</dbReference>
<evidence type="ECO:0000256" key="5">
    <source>
        <dbReference type="SAM" id="Coils"/>
    </source>
</evidence>
<dbReference type="InterPro" id="IPR050946">
    <property type="entry name" value="AP-1_TF_bZIP"/>
</dbReference>
<feature type="coiled-coil region" evidence="5">
    <location>
        <begin position="176"/>
        <end position="210"/>
    </location>
</feature>
<dbReference type="InterPro" id="IPR002112">
    <property type="entry name" value="Leuzip_Jun"/>
</dbReference>
<evidence type="ECO:0000256" key="1">
    <source>
        <dbReference type="ARBA" id="ARBA00006882"/>
    </source>
</evidence>
<dbReference type="Pfam" id="PF00170">
    <property type="entry name" value="bZIP_1"/>
    <property type="match status" value="1"/>
</dbReference>
<name>A0AAW1L415_POPJA</name>
<keyword evidence="8" id="KW-1185">Reference proteome</keyword>
<dbReference type="GO" id="GO:0000978">
    <property type="term" value="F:RNA polymerase II cis-regulatory region sequence-specific DNA binding"/>
    <property type="evidence" value="ECO:0007669"/>
    <property type="project" value="TreeGrafter"/>
</dbReference>
<organism evidence="7 8">
    <name type="scientific">Popillia japonica</name>
    <name type="common">Japanese beetle</name>
    <dbReference type="NCBI Taxonomy" id="7064"/>
    <lineage>
        <taxon>Eukaryota</taxon>
        <taxon>Metazoa</taxon>
        <taxon>Ecdysozoa</taxon>
        <taxon>Arthropoda</taxon>
        <taxon>Hexapoda</taxon>
        <taxon>Insecta</taxon>
        <taxon>Pterygota</taxon>
        <taxon>Neoptera</taxon>
        <taxon>Endopterygota</taxon>
        <taxon>Coleoptera</taxon>
        <taxon>Polyphaga</taxon>
        <taxon>Scarabaeiformia</taxon>
        <taxon>Scarabaeidae</taxon>
        <taxon>Rutelinae</taxon>
        <taxon>Popillia</taxon>
    </lineage>
</organism>
<protein>
    <submittedName>
        <fullName evidence="7">Basic region leucine zipper</fullName>
    </submittedName>
</protein>
<dbReference type="PANTHER" id="PTHR11462:SF35">
    <property type="entry name" value="TRANSCRIPTION FACTOR JRA"/>
    <property type="match status" value="1"/>
</dbReference>
<keyword evidence="2" id="KW-0805">Transcription regulation</keyword>
<dbReference type="InterPro" id="IPR004827">
    <property type="entry name" value="bZIP"/>
</dbReference>
<evidence type="ECO:0000256" key="3">
    <source>
        <dbReference type="ARBA" id="ARBA00023125"/>
    </source>
</evidence>
<proteinExistence type="inferred from homology"/>
<dbReference type="PANTHER" id="PTHR11462">
    <property type="entry name" value="JUN TRANSCRIPTION FACTOR-RELATED"/>
    <property type="match status" value="1"/>
</dbReference>
<keyword evidence="5" id="KW-0175">Coiled coil</keyword>
<feature type="domain" description="BZIP" evidence="6">
    <location>
        <begin position="158"/>
        <end position="221"/>
    </location>
</feature>
<dbReference type="EMBL" id="JASPKY010000160">
    <property type="protein sequence ID" value="KAK9729416.1"/>
    <property type="molecule type" value="Genomic_DNA"/>
</dbReference>
<dbReference type="GO" id="GO:0005667">
    <property type="term" value="C:transcription regulator complex"/>
    <property type="evidence" value="ECO:0007669"/>
    <property type="project" value="TreeGrafter"/>
</dbReference>
<dbReference type="PRINTS" id="PR00043">
    <property type="entry name" value="LEUZIPPRJUN"/>
</dbReference>
<dbReference type="SUPFAM" id="SSF57959">
    <property type="entry name" value="Leucine zipper domain"/>
    <property type="match status" value="1"/>
</dbReference>
<dbReference type="SMART" id="SM00338">
    <property type="entry name" value="BRLZ"/>
    <property type="match status" value="1"/>
</dbReference>
<dbReference type="Proteomes" id="UP001458880">
    <property type="component" value="Unassembled WGS sequence"/>
</dbReference>
<dbReference type="GO" id="GO:0042127">
    <property type="term" value="P:regulation of cell population proliferation"/>
    <property type="evidence" value="ECO:0007669"/>
    <property type="project" value="TreeGrafter"/>
</dbReference>
<comment type="caution">
    <text evidence="7">The sequence shown here is derived from an EMBL/GenBank/DDBJ whole genome shotgun (WGS) entry which is preliminary data.</text>
</comment>
<keyword evidence="3" id="KW-0238">DNA-binding</keyword>
<dbReference type="CDD" id="cd14696">
    <property type="entry name" value="bZIP_Jun"/>
    <property type="match status" value="1"/>
</dbReference>
<accession>A0AAW1L415</accession>
<gene>
    <name evidence="7" type="ORF">QE152_g15906</name>
</gene>
<dbReference type="GO" id="GO:0005634">
    <property type="term" value="C:nucleus"/>
    <property type="evidence" value="ECO:0007669"/>
    <property type="project" value="UniProtKB-ARBA"/>
</dbReference>
<dbReference type="GO" id="GO:0000981">
    <property type="term" value="F:DNA-binding transcription factor activity, RNA polymerase II-specific"/>
    <property type="evidence" value="ECO:0007669"/>
    <property type="project" value="TreeGrafter"/>
</dbReference>
<dbReference type="PROSITE" id="PS50217">
    <property type="entry name" value="BZIP"/>
    <property type="match status" value="1"/>
</dbReference>
<dbReference type="InterPro" id="IPR005643">
    <property type="entry name" value="JNK"/>
</dbReference>
<comment type="similarity">
    <text evidence="1">Belongs to the bZIP family. Jun subfamily.</text>
</comment>
<sequence length="232" mass="26148">MGTPFQDKNINNIKQNLKLDFNQKKNNLNIPVLLSPSDLTMLKVNTPDLEKMILSHGISTSTPTPSATGPLLFPKVVTEEQENFATGFVDALNNLHNNNSNSNQEYFLASDNSSSTVYTDLEQPANLPFMQIKEEPQSVPCVNSTPPLSPVDMEYQERMKLERKRQRNRLAASKCRSRKLERISKLEDKVKSLKAENNELGSVLNQLKEHVGLLKAEVVNHYRAGCDIVIRN</sequence>
<dbReference type="GO" id="GO:0051726">
    <property type="term" value="P:regulation of cell cycle"/>
    <property type="evidence" value="ECO:0007669"/>
    <property type="project" value="TreeGrafter"/>
</dbReference>
<dbReference type="Pfam" id="PF03957">
    <property type="entry name" value="Jun"/>
    <property type="match status" value="1"/>
</dbReference>
<evidence type="ECO:0000259" key="6">
    <source>
        <dbReference type="PROSITE" id="PS50217"/>
    </source>
</evidence>